<reference evidence="3 4" key="1">
    <citation type="submission" date="2018-03" db="EMBL/GenBank/DDBJ databases">
        <title>Massilia armeniaca sp. nov., isolated from desert soil.</title>
        <authorList>
            <person name="Huang H."/>
            <person name="Ren M."/>
        </authorList>
    </citation>
    <scope>NUCLEOTIDE SEQUENCE [LARGE SCALE GENOMIC DNA]</scope>
    <source>
        <strain evidence="3 4">ZMN-3</strain>
    </source>
</reference>
<evidence type="ECO:0000256" key="1">
    <source>
        <dbReference type="SAM" id="MobiDB-lite"/>
    </source>
</evidence>
<dbReference type="Proteomes" id="UP000240505">
    <property type="component" value="Chromosome"/>
</dbReference>
<dbReference type="KEGG" id="masz:C9I28_14475"/>
<sequence length="169" mass="17964">MVSDPGPWVAPAPTDPWQAPGGAPAFDAVELAPPADDGVEAQDEIPPKLANVLTTHAPGITFRDVGTLAAFRKAGKVTGPGIYIIVFRKGGRPMAYVGETADLQERIRQHMLGGAVLGVTLRNYRLFVAQPAVSAAQRRAIEKAINAAMLLPHNRGETTNQVSEMEFGL</sequence>
<dbReference type="InterPro" id="IPR000305">
    <property type="entry name" value="GIY-YIG_endonuc"/>
</dbReference>
<accession>A0A2R4CAX8</accession>
<name>A0A2R4CAX8_9BURK</name>
<dbReference type="CDD" id="cd00719">
    <property type="entry name" value="GIY-YIG_SF"/>
    <property type="match status" value="1"/>
</dbReference>
<proteinExistence type="predicted"/>
<evidence type="ECO:0000259" key="2">
    <source>
        <dbReference type="Pfam" id="PF01541"/>
    </source>
</evidence>
<evidence type="ECO:0000313" key="4">
    <source>
        <dbReference type="Proteomes" id="UP000240505"/>
    </source>
</evidence>
<dbReference type="Pfam" id="PF01541">
    <property type="entry name" value="GIY-YIG"/>
    <property type="match status" value="1"/>
</dbReference>
<gene>
    <name evidence="3" type="ORF">C9I28_14475</name>
</gene>
<keyword evidence="4" id="KW-1185">Reference proteome</keyword>
<protein>
    <recommendedName>
        <fullName evidence="2">GIY-YIG domain-containing protein</fullName>
    </recommendedName>
</protein>
<feature type="domain" description="GIY-YIG" evidence="2">
    <location>
        <begin position="81"/>
        <end position="113"/>
    </location>
</feature>
<organism evidence="3 4">
    <name type="scientific">Pseudoduganella armeniaca</name>
    <dbReference type="NCBI Taxonomy" id="2072590"/>
    <lineage>
        <taxon>Bacteria</taxon>
        <taxon>Pseudomonadati</taxon>
        <taxon>Pseudomonadota</taxon>
        <taxon>Betaproteobacteria</taxon>
        <taxon>Burkholderiales</taxon>
        <taxon>Oxalobacteraceae</taxon>
        <taxon>Telluria group</taxon>
        <taxon>Pseudoduganella</taxon>
    </lineage>
</organism>
<feature type="region of interest" description="Disordered" evidence="1">
    <location>
        <begin position="1"/>
        <end position="21"/>
    </location>
</feature>
<dbReference type="EMBL" id="CP028324">
    <property type="protein sequence ID" value="AVR96745.1"/>
    <property type="molecule type" value="Genomic_DNA"/>
</dbReference>
<dbReference type="AlphaFoldDB" id="A0A2R4CAX8"/>
<evidence type="ECO:0000313" key="3">
    <source>
        <dbReference type="EMBL" id="AVR96745.1"/>
    </source>
</evidence>